<evidence type="ECO:0000313" key="2">
    <source>
        <dbReference type="Proteomes" id="UP000464053"/>
    </source>
</evidence>
<proteinExistence type="predicted"/>
<dbReference type="OrthoDB" id="6590091at2"/>
<evidence type="ECO:0000313" key="1">
    <source>
        <dbReference type="EMBL" id="QHM72978.1"/>
    </source>
</evidence>
<dbReference type="EMBL" id="CP028271">
    <property type="protein sequence ID" value="QHM72978.1"/>
    <property type="molecule type" value="Genomic_DNA"/>
</dbReference>
<dbReference type="Proteomes" id="UP000464053">
    <property type="component" value="Chromosome"/>
</dbReference>
<dbReference type="AlphaFoldDB" id="A0A6P1Q4W5"/>
<dbReference type="RefSeq" id="WP_160251137.1">
    <property type="nucleotide sequence ID" value="NZ_CP028271.1"/>
</dbReference>
<accession>A0A6P1Q4W5</accession>
<protein>
    <submittedName>
        <fullName evidence="1">Uncharacterized protein</fullName>
    </submittedName>
</protein>
<organism evidence="1 2">
    <name type="scientific">Mixta intestinalis</name>
    <dbReference type="NCBI Taxonomy" id="1615494"/>
    <lineage>
        <taxon>Bacteria</taxon>
        <taxon>Pseudomonadati</taxon>
        <taxon>Pseudomonadota</taxon>
        <taxon>Gammaproteobacteria</taxon>
        <taxon>Enterobacterales</taxon>
        <taxon>Erwiniaceae</taxon>
        <taxon>Mixta</taxon>
    </lineage>
</organism>
<dbReference type="KEGG" id="mint:C7M51_03319"/>
<name>A0A6P1Q4W5_9GAMM</name>
<reference evidence="1 2" key="1">
    <citation type="submission" date="2018-03" db="EMBL/GenBank/DDBJ databases">
        <title>Pantoea intestinalis SRCM103226 isolated form the mealworm.</title>
        <authorList>
            <person name="Jeong D.-Y."/>
            <person name="Kim J.W."/>
        </authorList>
    </citation>
    <scope>NUCLEOTIDE SEQUENCE [LARGE SCALE GENOMIC DNA]</scope>
    <source>
        <strain evidence="1 2">SRCM103226</strain>
    </source>
</reference>
<sequence length="132" mass="14752">MFSEQSKQQLGQTGRSQFLAQRARLQASLKASRVNDTATRFNSLNETRKKVIFILANEAASRVAGLPQLTRRHLNLTYDDLSNAEKTCVMMGIKRLSEVAASIPWEFEDYVAPCAELQAARDKPPEPETAPN</sequence>
<keyword evidence="2" id="KW-1185">Reference proteome</keyword>
<gene>
    <name evidence="1" type="ORF">C7M51_03319</name>
</gene>